<evidence type="ECO:0000256" key="3">
    <source>
        <dbReference type="ARBA" id="ARBA00012438"/>
    </source>
</evidence>
<dbReference type="GO" id="GO:0016036">
    <property type="term" value="P:cellular response to phosphate starvation"/>
    <property type="evidence" value="ECO:0007669"/>
    <property type="project" value="TreeGrafter"/>
</dbReference>
<evidence type="ECO:0000256" key="1">
    <source>
        <dbReference type="ARBA" id="ARBA00000085"/>
    </source>
</evidence>
<dbReference type="InterPro" id="IPR003594">
    <property type="entry name" value="HATPase_dom"/>
</dbReference>
<sequence>MKYTPSSGKIEVAGGYRGHSVYIRVTDNGSGISEEDLPHVFERFYRGDKARSRAEGGTGLGLSIAKWIVEEHGGSIQLDSQPDHGTRVEVLFPRSKRAEP</sequence>
<comment type="catalytic activity">
    <reaction evidence="1">
        <text>ATP + protein L-histidine = ADP + protein N-phospho-L-histidine.</text>
        <dbReference type="EC" id="2.7.13.3"/>
    </reaction>
</comment>
<dbReference type="FunFam" id="3.30.565.10:FF:000006">
    <property type="entry name" value="Sensor histidine kinase WalK"/>
    <property type="match status" value="1"/>
</dbReference>
<dbReference type="InterPro" id="IPR036890">
    <property type="entry name" value="HATPase_C_sf"/>
</dbReference>
<dbReference type="InterPro" id="IPR005467">
    <property type="entry name" value="His_kinase_dom"/>
</dbReference>
<dbReference type="SUPFAM" id="SSF55874">
    <property type="entry name" value="ATPase domain of HSP90 chaperone/DNA topoisomerase II/histidine kinase"/>
    <property type="match status" value="1"/>
</dbReference>
<evidence type="ECO:0000256" key="5">
    <source>
        <dbReference type="ARBA" id="ARBA00022679"/>
    </source>
</evidence>
<evidence type="ECO:0000256" key="6">
    <source>
        <dbReference type="ARBA" id="ARBA00022741"/>
    </source>
</evidence>
<dbReference type="GO" id="GO:0000155">
    <property type="term" value="F:phosphorelay sensor kinase activity"/>
    <property type="evidence" value="ECO:0007669"/>
    <property type="project" value="TreeGrafter"/>
</dbReference>
<dbReference type="KEGG" id="paun:MJA45_07275"/>
<keyword evidence="8" id="KW-0067">ATP-binding</keyword>
<evidence type="ECO:0000256" key="7">
    <source>
        <dbReference type="ARBA" id="ARBA00022777"/>
    </source>
</evidence>
<keyword evidence="6" id="KW-0547">Nucleotide-binding</keyword>
<keyword evidence="5" id="KW-0808">Transferase</keyword>
<evidence type="ECO:0000313" key="11">
    <source>
        <dbReference type="EMBL" id="WNQ12826.1"/>
    </source>
</evidence>
<dbReference type="SMART" id="SM00387">
    <property type="entry name" value="HATPase_c"/>
    <property type="match status" value="1"/>
</dbReference>
<evidence type="ECO:0000256" key="4">
    <source>
        <dbReference type="ARBA" id="ARBA00022553"/>
    </source>
</evidence>
<dbReference type="InterPro" id="IPR050351">
    <property type="entry name" value="BphY/WalK/GraS-like"/>
</dbReference>
<dbReference type="PRINTS" id="PR00344">
    <property type="entry name" value="BCTRLSENSOR"/>
</dbReference>
<evidence type="ECO:0000256" key="2">
    <source>
        <dbReference type="ARBA" id="ARBA00004651"/>
    </source>
</evidence>
<dbReference type="PANTHER" id="PTHR45453:SF1">
    <property type="entry name" value="PHOSPHATE REGULON SENSOR PROTEIN PHOR"/>
    <property type="match status" value="1"/>
</dbReference>
<dbReference type="CDD" id="cd00075">
    <property type="entry name" value="HATPase"/>
    <property type="match status" value="1"/>
</dbReference>
<comment type="subcellular location">
    <subcellularLocation>
        <location evidence="2">Cell membrane</location>
        <topology evidence="2">Multi-pass membrane protein</topology>
    </subcellularLocation>
</comment>
<reference evidence="11 12" key="1">
    <citation type="submission" date="2022-02" db="EMBL/GenBank/DDBJ databases">
        <title>Paenibacillus sp. MBLB1776 Whole Genome Shotgun Sequencing.</title>
        <authorList>
            <person name="Hwang C.Y."/>
            <person name="Cho E.-S."/>
            <person name="Seo M.-J."/>
        </authorList>
    </citation>
    <scope>NUCLEOTIDE SEQUENCE [LARGE SCALE GENOMIC DNA]</scope>
    <source>
        <strain evidence="11 12">MBLB1776</strain>
    </source>
</reference>
<dbReference type="EMBL" id="CP130318">
    <property type="protein sequence ID" value="WNQ12826.1"/>
    <property type="molecule type" value="Genomic_DNA"/>
</dbReference>
<evidence type="ECO:0000313" key="12">
    <source>
        <dbReference type="Proteomes" id="UP001305702"/>
    </source>
</evidence>
<keyword evidence="9" id="KW-0902">Two-component regulatory system</keyword>
<keyword evidence="4" id="KW-0597">Phosphoprotein</keyword>
<accession>A0AA96LIW0</accession>
<dbReference type="PANTHER" id="PTHR45453">
    <property type="entry name" value="PHOSPHATE REGULON SENSOR PROTEIN PHOR"/>
    <property type="match status" value="1"/>
</dbReference>
<name>A0AA96LIW0_9BACL</name>
<protein>
    <recommendedName>
        <fullName evidence="3">histidine kinase</fullName>
        <ecNumber evidence="3">2.7.13.3</ecNumber>
    </recommendedName>
</protein>
<dbReference type="GO" id="GO:0005524">
    <property type="term" value="F:ATP binding"/>
    <property type="evidence" value="ECO:0007669"/>
    <property type="project" value="UniProtKB-KW"/>
</dbReference>
<keyword evidence="7 11" id="KW-0418">Kinase</keyword>
<dbReference type="AlphaFoldDB" id="A0AA96LIW0"/>
<dbReference type="PROSITE" id="PS50109">
    <property type="entry name" value="HIS_KIN"/>
    <property type="match status" value="1"/>
</dbReference>
<dbReference type="GO" id="GO:0004721">
    <property type="term" value="F:phosphoprotein phosphatase activity"/>
    <property type="evidence" value="ECO:0007669"/>
    <property type="project" value="TreeGrafter"/>
</dbReference>
<evidence type="ECO:0000259" key="10">
    <source>
        <dbReference type="PROSITE" id="PS50109"/>
    </source>
</evidence>
<gene>
    <name evidence="11" type="ORF">MJA45_07275</name>
</gene>
<dbReference type="InterPro" id="IPR004358">
    <property type="entry name" value="Sig_transdc_His_kin-like_C"/>
</dbReference>
<dbReference type="Proteomes" id="UP001305702">
    <property type="component" value="Chromosome"/>
</dbReference>
<dbReference type="Pfam" id="PF02518">
    <property type="entry name" value="HATPase_c"/>
    <property type="match status" value="1"/>
</dbReference>
<proteinExistence type="predicted"/>
<dbReference type="EC" id="2.7.13.3" evidence="3"/>
<evidence type="ECO:0000256" key="8">
    <source>
        <dbReference type="ARBA" id="ARBA00022840"/>
    </source>
</evidence>
<keyword evidence="12" id="KW-1185">Reference proteome</keyword>
<feature type="domain" description="Histidine kinase" evidence="10">
    <location>
        <begin position="1"/>
        <end position="96"/>
    </location>
</feature>
<organism evidence="11 12">
    <name type="scientific">Paenibacillus aurantius</name>
    <dbReference type="NCBI Taxonomy" id="2918900"/>
    <lineage>
        <taxon>Bacteria</taxon>
        <taxon>Bacillati</taxon>
        <taxon>Bacillota</taxon>
        <taxon>Bacilli</taxon>
        <taxon>Bacillales</taxon>
        <taxon>Paenibacillaceae</taxon>
        <taxon>Paenibacillus</taxon>
    </lineage>
</organism>
<evidence type="ECO:0000256" key="9">
    <source>
        <dbReference type="ARBA" id="ARBA00023012"/>
    </source>
</evidence>
<dbReference type="Gene3D" id="3.30.565.10">
    <property type="entry name" value="Histidine kinase-like ATPase, C-terminal domain"/>
    <property type="match status" value="1"/>
</dbReference>
<dbReference type="GO" id="GO:0005886">
    <property type="term" value="C:plasma membrane"/>
    <property type="evidence" value="ECO:0007669"/>
    <property type="project" value="UniProtKB-SubCell"/>
</dbReference>